<name>A0A2G5HKE8_CERBT</name>
<dbReference type="Proteomes" id="UP001302367">
    <property type="component" value="Chromosome 4"/>
</dbReference>
<evidence type="ECO:0000313" key="4">
    <source>
        <dbReference type="Proteomes" id="UP001302367"/>
    </source>
</evidence>
<dbReference type="PANTHER" id="PTHR42085">
    <property type="entry name" value="F-BOX DOMAIN-CONTAINING PROTEIN"/>
    <property type="match status" value="1"/>
</dbReference>
<reference evidence="1 3" key="1">
    <citation type="submission" date="2015-10" db="EMBL/GenBank/DDBJ databases">
        <title>The cercosporin biosynthetic gene cluster was horizontally transferred to several fungal lineages and shown to be expanded in Cercospora beticola based on microsynteny with recipient genomes.</title>
        <authorList>
            <person name="De Jonge R."/>
            <person name="Ebert M.K."/>
            <person name="Suttle J.C."/>
            <person name="Jurick Ii W.M."/>
            <person name="Secor G.A."/>
            <person name="Thomma B.P."/>
            <person name="Van De Peer Y."/>
            <person name="Bolton M.D."/>
        </authorList>
    </citation>
    <scope>NUCLEOTIDE SEQUENCE [LARGE SCALE GENOMIC DNA]</scope>
    <source>
        <strain evidence="1 3">09-40</strain>
    </source>
</reference>
<protein>
    <recommendedName>
        <fullName evidence="5">F-box domain-containing protein</fullName>
    </recommendedName>
</protein>
<dbReference type="InterPro" id="IPR038883">
    <property type="entry name" value="AN11006-like"/>
</dbReference>
<keyword evidence="4" id="KW-1185">Reference proteome</keyword>
<dbReference type="PANTHER" id="PTHR42085:SF2">
    <property type="entry name" value="F-BOX DOMAIN-CONTAINING PROTEIN"/>
    <property type="match status" value="1"/>
</dbReference>
<dbReference type="Proteomes" id="UP000230605">
    <property type="component" value="Chromosome 4"/>
</dbReference>
<proteinExistence type="predicted"/>
<dbReference type="OrthoDB" id="3636481at2759"/>
<accession>A0A2G5HKE8</accession>
<evidence type="ECO:0008006" key="5">
    <source>
        <dbReference type="Google" id="ProtNLM"/>
    </source>
</evidence>
<dbReference type="AlphaFoldDB" id="A0A2G5HKE8"/>
<dbReference type="EMBL" id="CP134187">
    <property type="protein sequence ID" value="WPB01892.1"/>
    <property type="molecule type" value="Genomic_DNA"/>
</dbReference>
<organism evidence="1 3">
    <name type="scientific">Cercospora beticola</name>
    <name type="common">Sugarbeet leaf spot fungus</name>
    <dbReference type="NCBI Taxonomy" id="122368"/>
    <lineage>
        <taxon>Eukaryota</taxon>
        <taxon>Fungi</taxon>
        <taxon>Dikarya</taxon>
        <taxon>Ascomycota</taxon>
        <taxon>Pezizomycotina</taxon>
        <taxon>Dothideomycetes</taxon>
        <taxon>Dothideomycetidae</taxon>
        <taxon>Mycosphaerellales</taxon>
        <taxon>Mycosphaerellaceae</taxon>
        <taxon>Cercospora</taxon>
    </lineage>
</organism>
<gene>
    <name evidence="1" type="ORF">CB0940_04633</name>
    <name evidence="2" type="ORF">RHO25_006525</name>
</gene>
<sequence>MAASHNVGASKPRDIFPFFDLPRELRDMIYEAAVEDRKQLGSKTTPNLRVKRVPLPQLLQVSRRFSDEYREHIGSSSSLHLSDHVDFQLANVGSSIGIPSAARKIQTLHIRLASFDGEELSEELELHEKWVALALQTLPDLQDLTLRLDVCTTEDANGATFLLSEPVWSTLPHLSRFEIWLREATMDELNGVDSESHTICNKLLVEDDVEHQLFAAWSLAEKAFVLTDA</sequence>
<evidence type="ECO:0000313" key="1">
    <source>
        <dbReference type="EMBL" id="PIA93047.1"/>
    </source>
</evidence>
<evidence type="ECO:0000313" key="3">
    <source>
        <dbReference type="Proteomes" id="UP000230605"/>
    </source>
</evidence>
<evidence type="ECO:0000313" key="2">
    <source>
        <dbReference type="EMBL" id="WPB01892.1"/>
    </source>
</evidence>
<reference evidence="2 4" key="2">
    <citation type="submission" date="2023-09" db="EMBL/GenBank/DDBJ databases">
        <title>Complete-Gapless Cercospora beticola genome.</title>
        <authorList>
            <person name="Wyatt N.A."/>
            <person name="Spanner R.E."/>
            <person name="Bolton M.D."/>
        </authorList>
    </citation>
    <scope>NUCLEOTIDE SEQUENCE [LARGE SCALE GENOMIC DNA]</scope>
    <source>
        <strain evidence="2">Cb09-40</strain>
    </source>
</reference>
<dbReference type="EMBL" id="LKMD01000105">
    <property type="protein sequence ID" value="PIA93047.1"/>
    <property type="molecule type" value="Genomic_DNA"/>
</dbReference>